<keyword evidence="10" id="KW-1185">Reference proteome</keyword>
<dbReference type="Pfam" id="PF00083">
    <property type="entry name" value="Sugar_tr"/>
    <property type="match status" value="1"/>
</dbReference>
<feature type="transmembrane region" description="Helical" evidence="7">
    <location>
        <begin position="169"/>
        <end position="191"/>
    </location>
</feature>
<sequence>MESEASGTQLAGSAKRVQDYIDETPLWADGTPVGHAPMTTMQWRIWWLAAFGKFFEGLVVFMTAVALPLIAVEFDMSATQHGVVGAASLAGILVGALALGGLSDTFGRKFMFVVEMIIFMIFLVLLALSPSYPWLVVFLFGVGVALGCDYPTAHLIISESIPSSARGRLVLGAFGFQALGALAGSGVGYMVLVNLPDISAWRWMYASAILPAALVTIGRFYITESAPWLFAHGRFDEAEREAAKLLKRDPAYPHRIKLARSNRHARRHVSETGWSALFGARNRRATILASVPWFLQDLGTYGIGLFTPTILAAALGHAASQAHDVTDIIANQILAAEGAALIDALLIVGIVGAVVLSDRVGRIPLQALGFVGCATGLLLAAFSTHYADPVRTALIFAGFMLFNFMTNLGPNAQTYLLAGEVFPTHVRGKGAGFAAAFGKIGAVLTAFLFPILLAEIGTTYLLYGLAGTSLLGAAVTWRFRIETRGINLDRAHEHAFDADLDAAAGIGREAA</sequence>
<evidence type="ECO:0000313" key="10">
    <source>
        <dbReference type="Proteomes" id="UP001143330"/>
    </source>
</evidence>
<comment type="subcellular location">
    <subcellularLocation>
        <location evidence="1">Membrane</location>
        <topology evidence="1">Multi-pass membrane protein</topology>
    </subcellularLocation>
</comment>
<feature type="transmembrane region" description="Helical" evidence="7">
    <location>
        <begin position="430"/>
        <end position="454"/>
    </location>
</feature>
<evidence type="ECO:0000256" key="4">
    <source>
        <dbReference type="ARBA" id="ARBA00022692"/>
    </source>
</evidence>
<dbReference type="Proteomes" id="UP001143330">
    <property type="component" value="Unassembled WGS sequence"/>
</dbReference>
<keyword evidence="4 7" id="KW-0812">Transmembrane</keyword>
<dbReference type="SUPFAM" id="SSF103473">
    <property type="entry name" value="MFS general substrate transporter"/>
    <property type="match status" value="1"/>
</dbReference>
<evidence type="ECO:0000313" key="9">
    <source>
        <dbReference type="EMBL" id="GLK86272.1"/>
    </source>
</evidence>
<feature type="transmembrane region" description="Helical" evidence="7">
    <location>
        <begin position="45"/>
        <end position="71"/>
    </location>
</feature>
<dbReference type="PANTHER" id="PTHR23511">
    <property type="entry name" value="SYNAPTIC VESICLE GLYCOPROTEIN 2"/>
    <property type="match status" value="1"/>
</dbReference>
<comment type="caution">
    <text evidence="9">The sequence shown here is derived from an EMBL/GenBank/DDBJ whole genome shotgun (WGS) entry which is preliminary data.</text>
</comment>
<keyword evidence="5 7" id="KW-1133">Transmembrane helix</keyword>
<reference evidence="9" key="2">
    <citation type="submission" date="2023-01" db="EMBL/GenBank/DDBJ databases">
        <authorList>
            <person name="Sun Q."/>
            <person name="Evtushenko L."/>
        </authorList>
    </citation>
    <scope>NUCLEOTIDE SEQUENCE</scope>
    <source>
        <strain evidence="9">VKM B-2789</strain>
    </source>
</reference>
<evidence type="ECO:0000256" key="6">
    <source>
        <dbReference type="ARBA" id="ARBA00023136"/>
    </source>
</evidence>
<evidence type="ECO:0000256" key="5">
    <source>
        <dbReference type="ARBA" id="ARBA00022989"/>
    </source>
</evidence>
<accession>A0A9W6JZS6</accession>
<feature type="transmembrane region" description="Helical" evidence="7">
    <location>
        <begin position="83"/>
        <end position="103"/>
    </location>
</feature>
<dbReference type="AlphaFoldDB" id="A0A9W6JZS6"/>
<feature type="transmembrane region" description="Helical" evidence="7">
    <location>
        <begin position="460"/>
        <end position="479"/>
    </location>
</feature>
<feature type="domain" description="Major facilitator superfamily (MFS) profile" evidence="8">
    <location>
        <begin position="45"/>
        <end position="484"/>
    </location>
</feature>
<keyword evidence="6 7" id="KW-0472">Membrane</keyword>
<comment type="similarity">
    <text evidence="2">Belongs to the major facilitator superfamily. Sugar transporter (TC 2.A.1.1) family.</text>
</comment>
<feature type="transmembrane region" description="Helical" evidence="7">
    <location>
        <begin position="134"/>
        <end position="157"/>
    </location>
</feature>
<dbReference type="GO" id="GO:0022857">
    <property type="term" value="F:transmembrane transporter activity"/>
    <property type="evidence" value="ECO:0007669"/>
    <property type="project" value="InterPro"/>
</dbReference>
<protein>
    <submittedName>
        <fullName evidence="9">MFS transporter</fullName>
    </submittedName>
</protein>
<dbReference type="InterPro" id="IPR036259">
    <property type="entry name" value="MFS_trans_sf"/>
</dbReference>
<proteinExistence type="inferred from homology"/>
<dbReference type="GO" id="GO:0016020">
    <property type="term" value="C:membrane"/>
    <property type="evidence" value="ECO:0007669"/>
    <property type="project" value="UniProtKB-SubCell"/>
</dbReference>
<dbReference type="RefSeq" id="WP_246546182.1">
    <property type="nucleotide sequence ID" value="NZ_BSFM01000017.1"/>
</dbReference>
<feature type="transmembrane region" description="Helical" evidence="7">
    <location>
        <begin position="339"/>
        <end position="356"/>
    </location>
</feature>
<dbReference type="PANTHER" id="PTHR23511:SF34">
    <property type="entry name" value="SYNAPTIC VESICLE GLYCOPROTEIN 2"/>
    <property type="match status" value="1"/>
</dbReference>
<feature type="transmembrane region" description="Helical" evidence="7">
    <location>
        <begin position="110"/>
        <end position="128"/>
    </location>
</feature>
<evidence type="ECO:0000256" key="3">
    <source>
        <dbReference type="ARBA" id="ARBA00022448"/>
    </source>
</evidence>
<organism evidence="9 10">
    <name type="scientific">Ancylobacter defluvii</name>
    <dbReference type="NCBI Taxonomy" id="1282440"/>
    <lineage>
        <taxon>Bacteria</taxon>
        <taxon>Pseudomonadati</taxon>
        <taxon>Pseudomonadota</taxon>
        <taxon>Alphaproteobacteria</taxon>
        <taxon>Hyphomicrobiales</taxon>
        <taxon>Xanthobacteraceae</taxon>
        <taxon>Ancylobacter</taxon>
    </lineage>
</organism>
<reference evidence="9" key="1">
    <citation type="journal article" date="2014" name="Int. J. Syst. Evol. Microbiol.">
        <title>Complete genome sequence of Corynebacterium casei LMG S-19264T (=DSM 44701T), isolated from a smear-ripened cheese.</title>
        <authorList>
            <consortium name="US DOE Joint Genome Institute (JGI-PGF)"/>
            <person name="Walter F."/>
            <person name="Albersmeier A."/>
            <person name="Kalinowski J."/>
            <person name="Ruckert C."/>
        </authorList>
    </citation>
    <scope>NUCLEOTIDE SEQUENCE</scope>
    <source>
        <strain evidence="9">VKM B-2789</strain>
    </source>
</reference>
<feature type="transmembrane region" description="Helical" evidence="7">
    <location>
        <begin position="393"/>
        <end position="418"/>
    </location>
</feature>
<keyword evidence="3" id="KW-0813">Transport</keyword>
<feature type="transmembrane region" description="Helical" evidence="7">
    <location>
        <begin position="203"/>
        <end position="222"/>
    </location>
</feature>
<evidence type="ECO:0000256" key="1">
    <source>
        <dbReference type="ARBA" id="ARBA00004141"/>
    </source>
</evidence>
<evidence type="ECO:0000256" key="2">
    <source>
        <dbReference type="ARBA" id="ARBA00010992"/>
    </source>
</evidence>
<dbReference type="InterPro" id="IPR005828">
    <property type="entry name" value="MFS_sugar_transport-like"/>
</dbReference>
<gene>
    <name evidence="9" type="ORF">GCM10017653_43420</name>
</gene>
<evidence type="ECO:0000259" key="8">
    <source>
        <dbReference type="PROSITE" id="PS50850"/>
    </source>
</evidence>
<feature type="transmembrane region" description="Helical" evidence="7">
    <location>
        <begin position="368"/>
        <end position="387"/>
    </location>
</feature>
<name>A0A9W6JZS6_9HYPH</name>
<dbReference type="InterPro" id="IPR020846">
    <property type="entry name" value="MFS_dom"/>
</dbReference>
<evidence type="ECO:0000256" key="7">
    <source>
        <dbReference type="SAM" id="Phobius"/>
    </source>
</evidence>
<dbReference type="EMBL" id="BSFM01000017">
    <property type="protein sequence ID" value="GLK86272.1"/>
    <property type="molecule type" value="Genomic_DNA"/>
</dbReference>
<dbReference type="PROSITE" id="PS50850">
    <property type="entry name" value="MFS"/>
    <property type="match status" value="1"/>
</dbReference>
<dbReference type="Gene3D" id="1.20.1250.20">
    <property type="entry name" value="MFS general substrate transporter like domains"/>
    <property type="match status" value="1"/>
</dbReference>